<evidence type="ECO:0000313" key="5">
    <source>
        <dbReference type="EMBL" id="KAL3518126.1"/>
    </source>
</evidence>
<dbReference type="EMBL" id="JBJUIK010000009">
    <property type="protein sequence ID" value="KAL3518126.1"/>
    <property type="molecule type" value="Genomic_DNA"/>
</dbReference>
<dbReference type="SUPFAM" id="SSF53756">
    <property type="entry name" value="UDP-Glycosyltransferase/glycogen phosphorylase"/>
    <property type="match status" value="1"/>
</dbReference>
<dbReference type="InterPro" id="IPR035595">
    <property type="entry name" value="UDP_glycos_trans_CS"/>
</dbReference>
<proteinExistence type="inferred from homology"/>
<keyword evidence="3" id="KW-0328">Glycosyltransferase</keyword>
<dbReference type="AlphaFoldDB" id="A0ABD2ZH24"/>
<comment type="caution">
    <text evidence="5">The sequence shown here is derived from an EMBL/GenBank/DDBJ whole genome shotgun (WGS) entry which is preliminary data.</text>
</comment>
<accession>A0ABD2ZH24</accession>
<dbReference type="PROSITE" id="PS00375">
    <property type="entry name" value="UDPGT"/>
    <property type="match status" value="1"/>
</dbReference>
<dbReference type="Gene3D" id="3.40.50.2000">
    <property type="entry name" value="Glycogen Phosphorylase B"/>
    <property type="match status" value="2"/>
</dbReference>
<dbReference type="Proteomes" id="UP001630127">
    <property type="component" value="Unassembled WGS sequence"/>
</dbReference>
<dbReference type="PANTHER" id="PTHR11926">
    <property type="entry name" value="GLUCOSYL/GLUCURONOSYL TRANSFERASES"/>
    <property type="match status" value="1"/>
</dbReference>
<organism evidence="5 6">
    <name type="scientific">Cinchona calisaya</name>
    <dbReference type="NCBI Taxonomy" id="153742"/>
    <lineage>
        <taxon>Eukaryota</taxon>
        <taxon>Viridiplantae</taxon>
        <taxon>Streptophyta</taxon>
        <taxon>Embryophyta</taxon>
        <taxon>Tracheophyta</taxon>
        <taxon>Spermatophyta</taxon>
        <taxon>Magnoliopsida</taxon>
        <taxon>eudicotyledons</taxon>
        <taxon>Gunneridae</taxon>
        <taxon>Pentapetalae</taxon>
        <taxon>asterids</taxon>
        <taxon>lamiids</taxon>
        <taxon>Gentianales</taxon>
        <taxon>Rubiaceae</taxon>
        <taxon>Cinchonoideae</taxon>
        <taxon>Cinchoneae</taxon>
        <taxon>Cinchona</taxon>
    </lineage>
</organism>
<reference evidence="5 6" key="1">
    <citation type="submission" date="2024-11" db="EMBL/GenBank/DDBJ databases">
        <title>A near-complete genome assembly of Cinchona calisaya.</title>
        <authorList>
            <person name="Lian D.C."/>
            <person name="Zhao X.W."/>
            <person name="Wei L."/>
        </authorList>
    </citation>
    <scope>NUCLEOTIDE SEQUENCE [LARGE SCALE GENOMIC DNA]</scope>
    <source>
        <tissue evidence="5">Nenye</tissue>
    </source>
</reference>
<dbReference type="GO" id="GO:1900994">
    <property type="term" value="P:(-)-secologanin biosynthetic process"/>
    <property type="evidence" value="ECO:0007669"/>
    <property type="project" value="UniProtKB-ARBA"/>
</dbReference>
<dbReference type="CDD" id="cd03784">
    <property type="entry name" value="GT1_Gtf-like"/>
    <property type="match status" value="1"/>
</dbReference>
<comment type="similarity">
    <text evidence="1 3">Belongs to the UDP-glycosyltransferase family.</text>
</comment>
<name>A0ABD2ZH24_9GENT</name>
<keyword evidence="6" id="KW-1185">Reference proteome</keyword>
<protein>
    <recommendedName>
        <fullName evidence="4">Glycosyltransferase</fullName>
        <ecNumber evidence="4">2.4.1.-</ecNumber>
    </recommendedName>
</protein>
<gene>
    <name evidence="5" type="ORF">ACH5RR_020715</name>
</gene>
<dbReference type="PANTHER" id="PTHR11926:SF1374">
    <property type="entry name" value="UDP-GLYCOSYLTRANSFERASE 76F1-RELATED"/>
    <property type="match status" value="1"/>
</dbReference>
<evidence type="ECO:0000256" key="2">
    <source>
        <dbReference type="ARBA" id="ARBA00022679"/>
    </source>
</evidence>
<evidence type="ECO:0000313" key="6">
    <source>
        <dbReference type="Proteomes" id="UP001630127"/>
    </source>
</evidence>
<dbReference type="Pfam" id="PF00201">
    <property type="entry name" value="UDPGT"/>
    <property type="match status" value="1"/>
</dbReference>
<dbReference type="EC" id="2.4.1.-" evidence="4"/>
<keyword evidence="2 3" id="KW-0808">Transferase</keyword>
<sequence>MTILRAQKRCVVLVPFFYQGHITPMLQLGKILDSKGFSIIVAHTEFNSPNPLNHPEFIFLPLEDNLSDIDTSSNNILAVIEAMNENCKGPLQDSLAQMMKDQEKYGQVCCIVYDAVMSFGRSAADHLQIASMVLRTCSAFYMQTYHTILQLQAENFFPLQESKLLEPAPELHALRFKDLATPVNTEIPQPVLELFEKMSSFGSSVGIIWNTTEDLDHISLSELQQLYKIPFFLIGPLHKMAPASSTSFLKEDRNCMAWLDKQAPSSVLYISLGSLASMEEKELEETAWGLANGGQPFLWVIRPCSVNGSDWIEQLPKGFQESVGERGHIVKWAPQKEVLAHSAVGGFLTHCGWNSTLESLCEAVPMICRPCFADQLANARYLTHVWKVGLELVEVKDRVVIEKTIRKLMEENEGKEIKQRVLEMKQKLDTSINKGGSSYKSLCDLTEFINSFTV</sequence>
<dbReference type="FunFam" id="3.40.50.2000:FF:000120">
    <property type="entry name" value="UDP-glycosyltransferase 76C1"/>
    <property type="match status" value="1"/>
</dbReference>
<evidence type="ECO:0000256" key="3">
    <source>
        <dbReference type="RuleBase" id="RU003718"/>
    </source>
</evidence>
<evidence type="ECO:0000256" key="4">
    <source>
        <dbReference type="RuleBase" id="RU362057"/>
    </source>
</evidence>
<dbReference type="FunFam" id="3.40.50.2000:FF:000040">
    <property type="entry name" value="UDP-glycosyltransferase 76C1"/>
    <property type="match status" value="1"/>
</dbReference>
<dbReference type="GO" id="GO:0035251">
    <property type="term" value="F:UDP-glucosyltransferase activity"/>
    <property type="evidence" value="ECO:0007669"/>
    <property type="project" value="UniProtKB-ARBA"/>
</dbReference>
<dbReference type="InterPro" id="IPR002213">
    <property type="entry name" value="UDP_glucos_trans"/>
</dbReference>
<evidence type="ECO:0000256" key="1">
    <source>
        <dbReference type="ARBA" id="ARBA00009995"/>
    </source>
</evidence>